<dbReference type="AlphaFoldDB" id="A0A8J7QMS8"/>
<keyword evidence="2" id="KW-1185">Reference proteome</keyword>
<evidence type="ECO:0000313" key="1">
    <source>
        <dbReference type="EMBL" id="MBO1322205.1"/>
    </source>
</evidence>
<organism evidence="1 2">
    <name type="scientific">Acanthopleuribacter pedis</name>
    <dbReference type="NCBI Taxonomy" id="442870"/>
    <lineage>
        <taxon>Bacteria</taxon>
        <taxon>Pseudomonadati</taxon>
        <taxon>Acidobacteriota</taxon>
        <taxon>Holophagae</taxon>
        <taxon>Acanthopleuribacterales</taxon>
        <taxon>Acanthopleuribacteraceae</taxon>
        <taxon>Acanthopleuribacter</taxon>
    </lineage>
</organism>
<dbReference type="InterPro" id="IPR011990">
    <property type="entry name" value="TPR-like_helical_dom_sf"/>
</dbReference>
<dbReference type="SUPFAM" id="SSF48452">
    <property type="entry name" value="TPR-like"/>
    <property type="match status" value="1"/>
</dbReference>
<protein>
    <submittedName>
        <fullName evidence="1">Tetratricopeptide repeat protein</fullName>
    </submittedName>
</protein>
<name>A0A8J7QMS8_9BACT</name>
<gene>
    <name evidence="1" type="ORF">J3U88_27270</name>
</gene>
<dbReference type="EMBL" id="JAFREP010000032">
    <property type="protein sequence ID" value="MBO1322205.1"/>
    <property type="molecule type" value="Genomic_DNA"/>
</dbReference>
<dbReference type="Proteomes" id="UP000664417">
    <property type="component" value="Unassembled WGS sequence"/>
</dbReference>
<sequence length="412" mass="47359">MERVIADFNRDLETFVEQRHKFLMLIPCSDGETVPVLKMLRGIEEADASDVFLSFADECNHIDAYISVCMERLREEWTLANTYAGENDKDPLPELPPELFDGALPAAERLIRAFDYLRAQLPPNGGHRLVWVMCPTAIGDRGGLINLLNQIVPADKTVQPWMRQVRLIVRDVRYDLTNRRPGLCDYPRVWERPIDLSQKQMVEALDMDAKDPTKSDGERIQALLSLAIMDTGYNRTKDALFKLDYCMGYYQSVDDKPMIALVYNCMGDTYRRQNNWIEARDHYEWGVVTAADCKNNTQLYHSVRSLGDTHFKLKEYGVSEQYYDQTDQMATHLLDPDGKVDAMMWRGLSQEKQEKWQAACASFEGAATLSRNLDMNDKLQTNLGHLKRVYPRAGREDQVDGLKEELKNLKKG</sequence>
<comment type="caution">
    <text evidence="1">The sequence shown here is derived from an EMBL/GenBank/DDBJ whole genome shotgun (WGS) entry which is preliminary data.</text>
</comment>
<evidence type="ECO:0000313" key="2">
    <source>
        <dbReference type="Proteomes" id="UP000664417"/>
    </source>
</evidence>
<dbReference type="Gene3D" id="1.25.40.10">
    <property type="entry name" value="Tetratricopeptide repeat domain"/>
    <property type="match status" value="2"/>
</dbReference>
<reference evidence="1" key="1">
    <citation type="submission" date="2021-03" db="EMBL/GenBank/DDBJ databases">
        <authorList>
            <person name="Wang G."/>
        </authorList>
    </citation>
    <scope>NUCLEOTIDE SEQUENCE</scope>
    <source>
        <strain evidence="1">KCTC 12899</strain>
    </source>
</reference>
<dbReference type="RefSeq" id="WP_207862178.1">
    <property type="nucleotide sequence ID" value="NZ_JAFREP010000032.1"/>
</dbReference>
<accession>A0A8J7QMS8</accession>
<proteinExistence type="predicted"/>